<keyword evidence="3 10" id="KW-0813">Transport</keyword>
<feature type="domain" description="TonB-dependent receptor-like beta-barrel" evidence="13">
    <location>
        <begin position="355"/>
        <end position="687"/>
    </location>
</feature>
<keyword evidence="8 15" id="KW-0675">Receptor</keyword>
<dbReference type="PANTHER" id="PTHR30069:SF40">
    <property type="entry name" value="TONB-DEPENDENT RECEPTOR NMB0964-RELATED"/>
    <property type="match status" value="1"/>
</dbReference>
<keyword evidence="9 10" id="KW-0998">Cell outer membrane</keyword>
<dbReference type="Pfam" id="PF07715">
    <property type="entry name" value="Plug"/>
    <property type="match status" value="1"/>
</dbReference>
<keyword evidence="5 10" id="KW-0812">Transmembrane</keyword>
<evidence type="ECO:0000256" key="2">
    <source>
        <dbReference type="ARBA" id="ARBA00009810"/>
    </source>
</evidence>
<evidence type="ECO:0000256" key="9">
    <source>
        <dbReference type="ARBA" id="ARBA00023237"/>
    </source>
</evidence>
<dbReference type="Gene3D" id="2.170.130.10">
    <property type="entry name" value="TonB-dependent receptor, plug domain"/>
    <property type="match status" value="1"/>
</dbReference>
<evidence type="ECO:0000256" key="12">
    <source>
        <dbReference type="SAM" id="SignalP"/>
    </source>
</evidence>
<keyword evidence="7 10" id="KW-0472">Membrane</keyword>
<keyword evidence="6 11" id="KW-0798">TonB box</keyword>
<dbReference type="Gene3D" id="2.40.170.20">
    <property type="entry name" value="TonB-dependent receptor, beta-barrel domain"/>
    <property type="match status" value="1"/>
</dbReference>
<dbReference type="SUPFAM" id="SSF56935">
    <property type="entry name" value="Porins"/>
    <property type="match status" value="1"/>
</dbReference>
<organism evidence="15 16">
    <name type="scientific">Vandammella animalimorsus</name>
    <dbReference type="NCBI Taxonomy" id="2029117"/>
    <lineage>
        <taxon>Bacteria</taxon>
        <taxon>Pseudomonadati</taxon>
        <taxon>Pseudomonadota</taxon>
        <taxon>Betaproteobacteria</taxon>
        <taxon>Burkholderiales</taxon>
        <taxon>Comamonadaceae</taxon>
        <taxon>Vandammella</taxon>
    </lineage>
</organism>
<sequence>MTKASFTLHALALLCAGLGAQPLAQAQAPAQSAASQGEASATAPTAAPELAEVSVSGRALDIPLEESATPVDLLDADDLLLRGSATLGDTLEGLPGVRNNHYGAGAGRPVIRGADGARVRILSDGSEVQDASTSSPDHAVAIEPMLAQEVEILRGPSTLLYGGGITGGVVNLRDGRVPTAVPGKGYEGQLQLRKDSSAREGTGAFALTGGRGPLALHVEGLKRSAGEYRVGHGWSSERVSGSHNATWYGSVGGALVHERGYLGLAYSRLRSQYGLPGHSHEYEDCHLHGNSLHCGSHGHAHDPRPAPPGCHWHGQHLHCTHGHDEDHIALVDLDTERWDIRGQWSEPLPGFSRARLRASITDYRHDEIDHGQIGTTFKNQAHDARLELEHQPIALGAGQLRGLLGVQHSRREFSAVGNEAYVEPTDTSNRALFALEEYRLGDWRLELSGRYEWQNARLMGQRRSGSVRHHMGSLSAGASWQFAPGYVLAASASHSARAPTAEELFAGGIHLATNTWERGNSRLKAEQSNNLDLTLRKNSGATRYELTAFYNRINHYIYAHTTDRHENFRLIDYRQHDAVFKGLEARISHQLNSQWRVGAYADMVQAHFVGGAGARVPRQPAHRLGLNALWQAGPWSVGAQWYHSFAQNRFAHYETRTPAYDMLNLHASWRQRMGAWGHYSLYAQLSNALNELAFNPSSFVKQASPLRGRNLTLGLKLEF</sequence>
<dbReference type="InterPro" id="IPR037066">
    <property type="entry name" value="Plug_dom_sf"/>
</dbReference>
<feature type="domain" description="TonB-dependent receptor plug" evidence="14">
    <location>
        <begin position="64"/>
        <end position="169"/>
    </location>
</feature>
<evidence type="ECO:0000256" key="6">
    <source>
        <dbReference type="ARBA" id="ARBA00023077"/>
    </source>
</evidence>
<evidence type="ECO:0000313" key="15">
    <source>
        <dbReference type="EMBL" id="PAT36497.1"/>
    </source>
</evidence>
<evidence type="ECO:0000256" key="5">
    <source>
        <dbReference type="ARBA" id="ARBA00022692"/>
    </source>
</evidence>
<proteinExistence type="inferred from homology"/>
<feature type="signal peptide" evidence="12">
    <location>
        <begin position="1"/>
        <end position="26"/>
    </location>
</feature>
<dbReference type="GO" id="GO:0044718">
    <property type="term" value="P:siderophore transmembrane transport"/>
    <property type="evidence" value="ECO:0007669"/>
    <property type="project" value="TreeGrafter"/>
</dbReference>
<dbReference type="PANTHER" id="PTHR30069">
    <property type="entry name" value="TONB-DEPENDENT OUTER MEMBRANE RECEPTOR"/>
    <property type="match status" value="1"/>
</dbReference>
<dbReference type="AlphaFoldDB" id="A0A2A2AFB9"/>
<dbReference type="Proteomes" id="UP000218054">
    <property type="component" value="Unassembled WGS sequence"/>
</dbReference>
<comment type="caution">
    <text evidence="15">The sequence shown here is derived from an EMBL/GenBank/DDBJ whole genome shotgun (WGS) entry which is preliminary data.</text>
</comment>
<dbReference type="InterPro" id="IPR039426">
    <property type="entry name" value="TonB-dep_rcpt-like"/>
</dbReference>
<evidence type="ECO:0000256" key="10">
    <source>
        <dbReference type="PROSITE-ProRule" id="PRU01360"/>
    </source>
</evidence>
<evidence type="ECO:0000256" key="4">
    <source>
        <dbReference type="ARBA" id="ARBA00022452"/>
    </source>
</evidence>
<dbReference type="PROSITE" id="PS52016">
    <property type="entry name" value="TONB_DEPENDENT_REC_3"/>
    <property type="match status" value="1"/>
</dbReference>
<dbReference type="EMBL" id="NSJB01000010">
    <property type="protein sequence ID" value="PAT36497.1"/>
    <property type="molecule type" value="Genomic_DNA"/>
</dbReference>
<evidence type="ECO:0000313" key="16">
    <source>
        <dbReference type="Proteomes" id="UP000218054"/>
    </source>
</evidence>
<keyword evidence="12" id="KW-0732">Signal</keyword>
<keyword evidence="4 10" id="KW-1134">Transmembrane beta strand</keyword>
<evidence type="ECO:0000256" key="8">
    <source>
        <dbReference type="ARBA" id="ARBA00023170"/>
    </source>
</evidence>
<evidence type="ECO:0000256" key="3">
    <source>
        <dbReference type="ARBA" id="ARBA00022448"/>
    </source>
</evidence>
<dbReference type="RefSeq" id="WP_095540405.1">
    <property type="nucleotide sequence ID" value="NZ_NSJB01000010.1"/>
</dbReference>
<evidence type="ECO:0000256" key="1">
    <source>
        <dbReference type="ARBA" id="ARBA00004571"/>
    </source>
</evidence>
<protein>
    <submittedName>
        <fullName evidence="15">TonB-dependent receptor</fullName>
    </submittedName>
</protein>
<comment type="subcellular location">
    <subcellularLocation>
        <location evidence="1 10">Cell outer membrane</location>
        <topology evidence="1 10">Multi-pass membrane protein</topology>
    </subcellularLocation>
</comment>
<feature type="chain" id="PRO_5013399067" evidence="12">
    <location>
        <begin position="27"/>
        <end position="719"/>
    </location>
</feature>
<dbReference type="InterPro" id="IPR000531">
    <property type="entry name" value="Beta-barrel_TonB"/>
</dbReference>
<dbReference type="Pfam" id="PF00593">
    <property type="entry name" value="TonB_dep_Rec_b-barrel"/>
    <property type="match status" value="1"/>
</dbReference>
<name>A0A2A2AFB9_9BURK</name>
<dbReference type="GO" id="GO:0015344">
    <property type="term" value="F:siderophore uptake transmembrane transporter activity"/>
    <property type="evidence" value="ECO:0007669"/>
    <property type="project" value="TreeGrafter"/>
</dbReference>
<evidence type="ECO:0000256" key="7">
    <source>
        <dbReference type="ARBA" id="ARBA00023136"/>
    </source>
</evidence>
<evidence type="ECO:0000259" key="13">
    <source>
        <dbReference type="Pfam" id="PF00593"/>
    </source>
</evidence>
<dbReference type="InterPro" id="IPR036942">
    <property type="entry name" value="Beta-barrel_TonB_sf"/>
</dbReference>
<keyword evidence="16" id="KW-1185">Reference proteome</keyword>
<evidence type="ECO:0000256" key="11">
    <source>
        <dbReference type="RuleBase" id="RU003357"/>
    </source>
</evidence>
<dbReference type="InterPro" id="IPR012910">
    <property type="entry name" value="Plug_dom"/>
</dbReference>
<reference evidence="15 16" key="1">
    <citation type="submission" date="2017-08" db="EMBL/GenBank/DDBJ databases">
        <title>WGS of Clinical strains of the CDC Group NO-1 linked to zoonotic infections in humans.</title>
        <authorList>
            <person name="Bernier A.-M."/>
            <person name="Bernard K."/>
        </authorList>
    </citation>
    <scope>NUCLEOTIDE SEQUENCE [LARGE SCALE GENOMIC DNA]</scope>
    <source>
        <strain evidence="15 16">NML00-0135</strain>
    </source>
</reference>
<comment type="similarity">
    <text evidence="2 10 11">Belongs to the TonB-dependent receptor family.</text>
</comment>
<gene>
    <name evidence="15" type="ORF">CK625_11195</name>
</gene>
<dbReference type="GO" id="GO:0009279">
    <property type="term" value="C:cell outer membrane"/>
    <property type="evidence" value="ECO:0007669"/>
    <property type="project" value="UniProtKB-SubCell"/>
</dbReference>
<evidence type="ECO:0000259" key="14">
    <source>
        <dbReference type="Pfam" id="PF07715"/>
    </source>
</evidence>
<accession>A0A2A2AFB9</accession>